<feature type="coiled-coil region" evidence="1">
    <location>
        <begin position="54"/>
        <end position="95"/>
    </location>
</feature>
<reference evidence="2 3" key="1">
    <citation type="journal article" date="2019" name="Nat. Ecol. Evol.">
        <title>Megaphylogeny resolves global patterns of mushroom evolution.</title>
        <authorList>
            <person name="Varga T."/>
            <person name="Krizsan K."/>
            <person name="Foldi C."/>
            <person name="Dima B."/>
            <person name="Sanchez-Garcia M."/>
            <person name="Sanchez-Ramirez S."/>
            <person name="Szollosi G.J."/>
            <person name="Szarkandi J.G."/>
            <person name="Papp V."/>
            <person name="Albert L."/>
            <person name="Andreopoulos W."/>
            <person name="Angelini C."/>
            <person name="Antonin V."/>
            <person name="Barry K.W."/>
            <person name="Bougher N.L."/>
            <person name="Buchanan P."/>
            <person name="Buyck B."/>
            <person name="Bense V."/>
            <person name="Catcheside P."/>
            <person name="Chovatia M."/>
            <person name="Cooper J."/>
            <person name="Damon W."/>
            <person name="Desjardin D."/>
            <person name="Finy P."/>
            <person name="Geml J."/>
            <person name="Haridas S."/>
            <person name="Hughes K."/>
            <person name="Justo A."/>
            <person name="Karasinski D."/>
            <person name="Kautmanova I."/>
            <person name="Kiss B."/>
            <person name="Kocsube S."/>
            <person name="Kotiranta H."/>
            <person name="LaButti K.M."/>
            <person name="Lechner B.E."/>
            <person name="Liimatainen K."/>
            <person name="Lipzen A."/>
            <person name="Lukacs Z."/>
            <person name="Mihaltcheva S."/>
            <person name="Morgado L.N."/>
            <person name="Niskanen T."/>
            <person name="Noordeloos M.E."/>
            <person name="Ohm R.A."/>
            <person name="Ortiz-Santana B."/>
            <person name="Ovrebo C."/>
            <person name="Racz N."/>
            <person name="Riley R."/>
            <person name="Savchenko A."/>
            <person name="Shiryaev A."/>
            <person name="Soop K."/>
            <person name="Spirin V."/>
            <person name="Szebenyi C."/>
            <person name="Tomsovsky M."/>
            <person name="Tulloss R.E."/>
            <person name="Uehling J."/>
            <person name="Grigoriev I.V."/>
            <person name="Vagvolgyi C."/>
            <person name="Papp T."/>
            <person name="Martin F.M."/>
            <person name="Miettinen O."/>
            <person name="Hibbett D.S."/>
            <person name="Nagy L.G."/>
        </authorList>
    </citation>
    <scope>NUCLEOTIDE SEQUENCE [LARGE SCALE GENOMIC DNA]</scope>
    <source>
        <strain evidence="2 3">CBS 121175</strain>
    </source>
</reference>
<evidence type="ECO:0000313" key="3">
    <source>
        <dbReference type="Proteomes" id="UP000307440"/>
    </source>
</evidence>
<feature type="non-terminal residue" evidence="2">
    <location>
        <position position="1"/>
    </location>
</feature>
<keyword evidence="1" id="KW-0175">Coiled coil</keyword>
<proteinExistence type="predicted"/>
<dbReference type="Proteomes" id="UP000307440">
    <property type="component" value="Unassembled WGS sequence"/>
</dbReference>
<dbReference type="EMBL" id="ML210147">
    <property type="protein sequence ID" value="TFK29879.1"/>
    <property type="molecule type" value="Genomic_DNA"/>
</dbReference>
<evidence type="ECO:0000313" key="2">
    <source>
        <dbReference type="EMBL" id="TFK29879.1"/>
    </source>
</evidence>
<sequence>QHDHPSGDDTESRVLVLDSATSGPLLPDIPSGDLSLDVELTTIAARVGGAFDKLQKRASNVLKLSEENEKLKAELRAMTARLEAAERRKTELRARQMQQHTMEPPSS</sequence>
<protein>
    <submittedName>
        <fullName evidence="2">Uncharacterized protein</fullName>
    </submittedName>
</protein>
<name>A0A5C3LA13_COPMA</name>
<dbReference type="OrthoDB" id="3254913at2759"/>
<organism evidence="2 3">
    <name type="scientific">Coprinopsis marcescibilis</name>
    <name type="common">Agaric fungus</name>
    <name type="synonym">Psathyrella marcescibilis</name>
    <dbReference type="NCBI Taxonomy" id="230819"/>
    <lineage>
        <taxon>Eukaryota</taxon>
        <taxon>Fungi</taxon>
        <taxon>Dikarya</taxon>
        <taxon>Basidiomycota</taxon>
        <taxon>Agaricomycotina</taxon>
        <taxon>Agaricomycetes</taxon>
        <taxon>Agaricomycetidae</taxon>
        <taxon>Agaricales</taxon>
        <taxon>Agaricineae</taxon>
        <taxon>Psathyrellaceae</taxon>
        <taxon>Coprinopsis</taxon>
    </lineage>
</organism>
<dbReference type="AlphaFoldDB" id="A0A5C3LA13"/>
<evidence type="ECO:0000256" key="1">
    <source>
        <dbReference type="SAM" id="Coils"/>
    </source>
</evidence>
<gene>
    <name evidence="2" type="ORF">FA15DRAFT_581177</name>
</gene>
<accession>A0A5C3LA13</accession>
<keyword evidence="3" id="KW-1185">Reference proteome</keyword>